<keyword evidence="4 6" id="KW-1133">Transmembrane helix</keyword>
<dbReference type="Gene3D" id="1.20.1640.10">
    <property type="entry name" value="Multidrug efflux transporter AcrB transmembrane domain"/>
    <property type="match status" value="2"/>
</dbReference>
<feature type="transmembrane region" description="Helical" evidence="6">
    <location>
        <begin position="297"/>
        <end position="323"/>
    </location>
</feature>
<proteinExistence type="predicted"/>
<comment type="caution">
    <text evidence="8">The sequence shown here is derived from an EMBL/GenBank/DDBJ whole genome shotgun (WGS) entry which is preliminary data.</text>
</comment>
<dbReference type="PANTHER" id="PTHR33406">
    <property type="entry name" value="MEMBRANE PROTEIN MJ1562-RELATED"/>
    <property type="match status" value="1"/>
</dbReference>
<evidence type="ECO:0000256" key="5">
    <source>
        <dbReference type="ARBA" id="ARBA00023136"/>
    </source>
</evidence>
<evidence type="ECO:0000256" key="6">
    <source>
        <dbReference type="SAM" id="Phobius"/>
    </source>
</evidence>
<dbReference type="SUPFAM" id="SSF82866">
    <property type="entry name" value="Multidrug efflux transporter AcrB transmembrane domain"/>
    <property type="match status" value="2"/>
</dbReference>
<dbReference type="Pfam" id="PF03176">
    <property type="entry name" value="MMPL"/>
    <property type="match status" value="2"/>
</dbReference>
<dbReference type="RefSeq" id="WP_129734758.1">
    <property type="nucleotide sequence ID" value="NZ_PRLM01000003.1"/>
</dbReference>
<feature type="transmembrane region" description="Helical" evidence="6">
    <location>
        <begin position="649"/>
        <end position="676"/>
    </location>
</feature>
<comment type="subcellular location">
    <subcellularLocation>
        <location evidence="1">Cell membrane</location>
        <topology evidence="1">Multi-pass membrane protein</topology>
    </subcellularLocation>
</comment>
<keyword evidence="3 6" id="KW-0812">Transmembrane</keyword>
<gene>
    <name evidence="8" type="primary">ydfJ</name>
    <name evidence="8" type="ORF">G3RUM_00336</name>
</gene>
<dbReference type="InterPro" id="IPR004869">
    <property type="entry name" value="MMPL_dom"/>
</dbReference>
<keyword evidence="9" id="KW-1185">Reference proteome</keyword>
<feature type="transmembrane region" description="Helical" evidence="6">
    <location>
        <begin position="349"/>
        <end position="368"/>
    </location>
</feature>
<evidence type="ECO:0000256" key="4">
    <source>
        <dbReference type="ARBA" id="ARBA00022989"/>
    </source>
</evidence>
<name>A0ABY0FLT8_9BACT</name>
<feature type="domain" description="SSD" evidence="7">
    <location>
        <begin position="542"/>
        <end position="671"/>
    </location>
</feature>
<keyword evidence="5 6" id="KW-0472">Membrane</keyword>
<evidence type="ECO:0000256" key="3">
    <source>
        <dbReference type="ARBA" id="ARBA00022692"/>
    </source>
</evidence>
<protein>
    <submittedName>
        <fullName evidence="8">Membrane protein YdfJ</fullName>
    </submittedName>
</protein>
<dbReference type="Proteomes" id="UP001191019">
    <property type="component" value="Unassembled WGS sequence"/>
</dbReference>
<evidence type="ECO:0000259" key="7">
    <source>
        <dbReference type="PROSITE" id="PS50156"/>
    </source>
</evidence>
<evidence type="ECO:0000256" key="2">
    <source>
        <dbReference type="ARBA" id="ARBA00022475"/>
    </source>
</evidence>
<evidence type="ECO:0000256" key="1">
    <source>
        <dbReference type="ARBA" id="ARBA00004651"/>
    </source>
</evidence>
<feature type="transmembrane region" description="Helical" evidence="6">
    <location>
        <begin position="544"/>
        <end position="565"/>
    </location>
</feature>
<dbReference type="PROSITE" id="PS50156">
    <property type="entry name" value="SSD"/>
    <property type="match status" value="1"/>
</dbReference>
<dbReference type="InterPro" id="IPR050545">
    <property type="entry name" value="Mycobact_MmpL"/>
</dbReference>
<evidence type="ECO:0000313" key="9">
    <source>
        <dbReference type="Proteomes" id="UP001191019"/>
    </source>
</evidence>
<reference evidence="8 9" key="2">
    <citation type="journal article" date="2020" name="Cell Rep.">
        <title>Acquisition and Adaptation of Ultra-small Parasitic Reduced Genome Bacteria to Mammalian Hosts.</title>
        <authorList>
            <person name="McLean J.S."/>
            <person name="Bor B."/>
            <person name="Kerns K.A."/>
            <person name="Liu Q."/>
            <person name="To T.T."/>
            <person name="Solden L."/>
            <person name="Hendrickson E.L."/>
            <person name="Wrighton K."/>
            <person name="Shi W."/>
            <person name="He X."/>
        </authorList>
    </citation>
    <scope>NUCLEOTIDE SEQUENCE [LARGE SCALE GENOMIC DNA]</scope>
    <source>
        <strain evidence="8 9">TM7_G3_2_Rum_HOT_351B</strain>
    </source>
</reference>
<feature type="transmembrane region" description="Helical" evidence="6">
    <location>
        <begin position="611"/>
        <end position="637"/>
    </location>
</feature>
<dbReference type="PANTHER" id="PTHR33406:SF13">
    <property type="entry name" value="MEMBRANE PROTEIN YDFJ"/>
    <property type="match status" value="1"/>
</dbReference>
<dbReference type="EMBL" id="PRLM01000003">
    <property type="protein sequence ID" value="RYC74791.1"/>
    <property type="molecule type" value="Genomic_DNA"/>
</dbReference>
<dbReference type="InterPro" id="IPR000731">
    <property type="entry name" value="SSD"/>
</dbReference>
<reference evidence="8 9" key="1">
    <citation type="journal article" date="2018" name="bioRxiv">
        <title>Evidence of independent acquisition and adaption of ultra-small bacteria to human hosts across the highly diverse yet reduced genomes of the phylum Saccharibacteria.</title>
        <authorList>
            <person name="McLean J.S."/>
            <person name="Bor B."/>
            <person name="To T.T."/>
            <person name="Liu Q."/>
            <person name="Kearns K.A."/>
            <person name="Solden L.M."/>
            <person name="Wrighton K.C."/>
            <person name="He X."/>
            <person name="Shi W."/>
        </authorList>
    </citation>
    <scope>NUCLEOTIDE SEQUENCE [LARGE SCALE GENOMIC DNA]</scope>
    <source>
        <strain evidence="8 9">TM7_G3_2_Rum_HOT_351B</strain>
    </source>
</reference>
<feature type="transmembrane region" description="Helical" evidence="6">
    <location>
        <begin position="571"/>
        <end position="590"/>
    </location>
</feature>
<organism evidence="8 9">
    <name type="scientific">Candidatus Nanosyncoccus alces</name>
    <dbReference type="NCBI Taxonomy" id="2171997"/>
    <lineage>
        <taxon>Bacteria</taxon>
        <taxon>Candidatus Saccharimonadota</taxon>
        <taxon>Candidatus Nanosyncoccalia</taxon>
        <taxon>Candidatus Nanosyncoccales</taxon>
        <taxon>Candidatus Nanosyncoccaceae</taxon>
        <taxon>Candidatus Nanosyncoccus</taxon>
    </lineage>
</organism>
<feature type="transmembrane region" description="Helical" evidence="6">
    <location>
        <begin position="518"/>
        <end position="537"/>
    </location>
</feature>
<feature type="transmembrane region" description="Helical" evidence="6">
    <location>
        <begin position="172"/>
        <end position="190"/>
    </location>
</feature>
<evidence type="ECO:0000313" key="8">
    <source>
        <dbReference type="EMBL" id="RYC74791.1"/>
    </source>
</evidence>
<sequence length="692" mass="75793">MGKFVVKYRKFILALAVILIIPALIGMFNTRVNYDMLNYLPDSMETVIGQEKLMDEFGKGAFSMIITEGLTNSKEANLETAIKNVNHVDTVLGLGTIENAGLPAEFLPDNIYNTFHKDDESLVAVFFDTSSSAEETIAAIKDIRTIVDDKAYVSGMSAFTTDLRELSGNEELFYIIIAVTLALIVMLLLLDNWLAPVLFLVSIGVMILYNLGTNLFLGEISYITKALSAILQLAVTMDYSIFLWHSYREHLATTNNPDHAMANAIKATLSSVFGSSATTVAGFIALCFMTFTLGLDLGIVMAKGVILGVLGSVTVLPALILTFDKTLRHLDHKSILPDFTKLSNKIVKFFPVFLILFVAIIPPFLYGYQKTNENVYYTISDSLPSDMPFAIANQKLSENFGLQNVHMILSDANLDTNSAIQMTNELKNIAGVKSVLNLESVIGDQIPAEILPSELTDILKSENYKLTLVISEYQTATPEIAEQIQSINQTIKTYDEDALLVGESSLTQDMINLTSVDFQVVNTISIIAIFIIIAIVTRSISLPFILIAVIESAIFINLGLCYFTGTELSFITPICISTIQLGATVDYAILMTTRYNRERLAGRNKREAAKISIKTSLPSIIVSGAVLFAATIGVAVYSQADMISSMCMLMARGAIISIFVVPTFLPSLLILADPLIIRTTLGMKKLTKGSTK</sequence>
<feature type="transmembrane region" description="Helical" evidence="6">
    <location>
        <begin position="197"/>
        <end position="217"/>
    </location>
</feature>
<feature type="transmembrane region" description="Helical" evidence="6">
    <location>
        <begin position="268"/>
        <end position="291"/>
    </location>
</feature>
<feature type="transmembrane region" description="Helical" evidence="6">
    <location>
        <begin position="12"/>
        <end position="30"/>
    </location>
</feature>
<accession>A0ABY0FLT8</accession>
<keyword evidence="2" id="KW-1003">Cell membrane</keyword>